<dbReference type="Proteomes" id="UP001443914">
    <property type="component" value="Unassembled WGS sequence"/>
</dbReference>
<feature type="compositionally biased region" description="Basic residues" evidence="1">
    <location>
        <begin position="12"/>
        <end position="22"/>
    </location>
</feature>
<comment type="caution">
    <text evidence="2">The sequence shown here is derived from an EMBL/GenBank/DDBJ whole genome shotgun (WGS) entry which is preliminary data.</text>
</comment>
<name>A0AAW1MYA9_SAPOF</name>
<organism evidence="2 3">
    <name type="scientific">Saponaria officinalis</name>
    <name type="common">Common soapwort</name>
    <name type="synonym">Lychnis saponaria</name>
    <dbReference type="NCBI Taxonomy" id="3572"/>
    <lineage>
        <taxon>Eukaryota</taxon>
        <taxon>Viridiplantae</taxon>
        <taxon>Streptophyta</taxon>
        <taxon>Embryophyta</taxon>
        <taxon>Tracheophyta</taxon>
        <taxon>Spermatophyta</taxon>
        <taxon>Magnoliopsida</taxon>
        <taxon>eudicotyledons</taxon>
        <taxon>Gunneridae</taxon>
        <taxon>Pentapetalae</taxon>
        <taxon>Caryophyllales</taxon>
        <taxon>Caryophyllaceae</taxon>
        <taxon>Caryophylleae</taxon>
        <taxon>Saponaria</taxon>
    </lineage>
</organism>
<sequence>MEGGDWSPGLIKLRHRRHHPPRRPAQPPAVPRPPPALRSTTTSPPATPTHHQKQPHKNYHKIFQISNPTIINLHFRHHGAPPLNNRITTTPAASNAQSHTDHLATNPHLRATTDKKSGLLCWLLVVCLELFRSPFSFFGLDFLDLHFASRF</sequence>
<feature type="region of interest" description="Disordered" evidence="1">
    <location>
        <begin position="1"/>
        <end position="58"/>
    </location>
</feature>
<keyword evidence="3" id="KW-1185">Reference proteome</keyword>
<feature type="compositionally biased region" description="Pro residues" evidence="1">
    <location>
        <begin position="23"/>
        <end position="36"/>
    </location>
</feature>
<reference evidence="2" key="1">
    <citation type="submission" date="2024-03" db="EMBL/GenBank/DDBJ databases">
        <title>WGS assembly of Saponaria officinalis var. Norfolk2.</title>
        <authorList>
            <person name="Jenkins J."/>
            <person name="Shu S."/>
            <person name="Grimwood J."/>
            <person name="Barry K."/>
            <person name="Goodstein D."/>
            <person name="Schmutz J."/>
            <person name="Leebens-Mack J."/>
            <person name="Osbourn A."/>
        </authorList>
    </citation>
    <scope>NUCLEOTIDE SEQUENCE [LARGE SCALE GENOMIC DNA]</scope>
    <source>
        <strain evidence="2">JIC</strain>
    </source>
</reference>
<evidence type="ECO:0000313" key="3">
    <source>
        <dbReference type="Proteomes" id="UP001443914"/>
    </source>
</evidence>
<dbReference type="EMBL" id="JBDFQZ010000002">
    <property type="protein sequence ID" value="KAK9750459.1"/>
    <property type="molecule type" value="Genomic_DNA"/>
</dbReference>
<protein>
    <submittedName>
        <fullName evidence="2">Uncharacterized protein</fullName>
    </submittedName>
</protein>
<gene>
    <name evidence="2" type="ORF">RND81_02G198600</name>
</gene>
<accession>A0AAW1MYA9</accession>
<evidence type="ECO:0000313" key="2">
    <source>
        <dbReference type="EMBL" id="KAK9750459.1"/>
    </source>
</evidence>
<proteinExistence type="predicted"/>
<dbReference type="AlphaFoldDB" id="A0AAW1MYA9"/>
<evidence type="ECO:0000256" key="1">
    <source>
        <dbReference type="SAM" id="MobiDB-lite"/>
    </source>
</evidence>